<name>A0A6M3J5W4_9ZZZZ</name>
<proteinExistence type="predicted"/>
<evidence type="ECO:0000313" key="2">
    <source>
        <dbReference type="EMBL" id="QJA83966.1"/>
    </source>
</evidence>
<reference evidence="1" key="1">
    <citation type="submission" date="2020-03" db="EMBL/GenBank/DDBJ databases">
        <title>The deep terrestrial virosphere.</title>
        <authorList>
            <person name="Holmfeldt K."/>
            <person name="Nilsson E."/>
            <person name="Simone D."/>
            <person name="Lopez-Fernandez M."/>
            <person name="Wu X."/>
            <person name="de Brujin I."/>
            <person name="Lundin D."/>
            <person name="Andersson A."/>
            <person name="Bertilsson S."/>
            <person name="Dopson M."/>
        </authorList>
    </citation>
    <scope>NUCLEOTIDE SEQUENCE</scope>
    <source>
        <strain evidence="2">MM415A00243</strain>
        <strain evidence="1">MM415B00422</strain>
        <strain evidence="3">TM448B01581</strain>
    </source>
</reference>
<evidence type="ECO:0000313" key="1">
    <source>
        <dbReference type="EMBL" id="QJA65266.1"/>
    </source>
</evidence>
<accession>A0A6M3J5W4</accession>
<evidence type="ECO:0008006" key="4">
    <source>
        <dbReference type="Google" id="ProtNLM"/>
    </source>
</evidence>
<dbReference type="Gene3D" id="2.60.120.200">
    <property type="match status" value="1"/>
</dbReference>
<gene>
    <name evidence="2" type="ORF">MM415A00243_0028</name>
    <name evidence="1" type="ORF">MM415B00422_0028</name>
    <name evidence="3" type="ORF">TM448B01581_0006</name>
</gene>
<sequence>MTTPAPGWLGEPGISPAIPRNWYSAGDGATDYWAKTGITDIASPSGLPVDILVLASVSPIAASDFVFSLSDGAANTESVYVYSSAAGAISVVGRTGGVTKISVSTGDGYDDGVVRLYHFRVDTLATSRIYVNGASVGVNGTSLAWGGPTGLDQVIVGAGYDGSTPLLGNIHRAAVHKGAVDPQLAWALVNRSWASLKLDHVWYFGDRIPGTPKDTATTAYDSGVAATRWNLTAAGTPTLTYGTTIL</sequence>
<evidence type="ECO:0000313" key="3">
    <source>
        <dbReference type="EMBL" id="QJH99411.1"/>
    </source>
</evidence>
<protein>
    <recommendedName>
        <fullName evidence="4">Lectin/glucanase superfamily protein</fullName>
    </recommendedName>
</protein>
<dbReference type="EMBL" id="MT141535">
    <property type="protein sequence ID" value="QJA65266.1"/>
    <property type="molecule type" value="Genomic_DNA"/>
</dbReference>
<dbReference type="AlphaFoldDB" id="A0A6M3J5W4"/>
<dbReference type="EMBL" id="MT142521">
    <property type="protein sequence ID" value="QJA83966.1"/>
    <property type="molecule type" value="Genomic_DNA"/>
</dbReference>
<dbReference type="EMBL" id="MT144787">
    <property type="protein sequence ID" value="QJH99411.1"/>
    <property type="molecule type" value="Genomic_DNA"/>
</dbReference>
<organism evidence="1">
    <name type="scientific">viral metagenome</name>
    <dbReference type="NCBI Taxonomy" id="1070528"/>
    <lineage>
        <taxon>unclassified sequences</taxon>
        <taxon>metagenomes</taxon>
        <taxon>organismal metagenomes</taxon>
    </lineage>
</organism>